<evidence type="ECO:0000256" key="1">
    <source>
        <dbReference type="ARBA" id="ARBA00003420"/>
    </source>
</evidence>
<comment type="subcellular location">
    <subcellularLocation>
        <location evidence="2">Endoplasmic reticulum membrane</location>
        <topology evidence="2">Multi-pass membrane protein</topology>
    </subcellularLocation>
</comment>
<organism evidence="10 11">
    <name type="scientific">Pseudocercospora fuligena</name>
    <dbReference type="NCBI Taxonomy" id="685502"/>
    <lineage>
        <taxon>Eukaryota</taxon>
        <taxon>Fungi</taxon>
        <taxon>Dikarya</taxon>
        <taxon>Ascomycota</taxon>
        <taxon>Pezizomycotina</taxon>
        <taxon>Dothideomycetes</taxon>
        <taxon>Dothideomycetidae</taxon>
        <taxon>Mycosphaerellales</taxon>
        <taxon>Mycosphaerellaceae</taxon>
        <taxon>Pseudocercospora</taxon>
    </lineage>
</organism>
<dbReference type="Proteomes" id="UP000660729">
    <property type="component" value="Unassembled WGS sequence"/>
</dbReference>
<name>A0A8H6R7K6_9PEZI</name>
<dbReference type="PANTHER" id="PTHR11132">
    <property type="entry name" value="SOLUTE CARRIER FAMILY 35"/>
    <property type="match status" value="1"/>
</dbReference>
<evidence type="ECO:0000313" key="11">
    <source>
        <dbReference type="Proteomes" id="UP000660729"/>
    </source>
</evidence>
<feature type="transmembrane region" description="Helical" evidence="8">
    <location>
        <begin position="321"/>
        <end position="338"/>
    </location>
</feature>
<evidence type="ECO:0000256" key="3">
    <source>
        <dbReference type="ARBA" id="ARBA00010425"/>
    </source>
</evidence>
<feature type="transmembrane region" description="Helical" evidence="8">
    <location>
        <begin position="227"/>
        <end position="245"/>
    </location>
</feature>
<feature type="transmembrane region" description="Helical" evidence="8">
    <location>
        <begin position="80"/>
        <end position="103"/>
    </location>
</feature>
<protein>
    <submittedName>
        <fullName evidence="10">Putative sugar phosphate/phosphate translocator</fullName>
    </submittedName>
</protein>
<dbReference type="OrthoDB" id="10261634at2759"/>
<evidence type="ECO:0000256" key="7">
    <source>
        <dbReference type="ARBA" id="ARBA00023136"/>
    </source>
</evidence>
<evidence type="ECO:0000256" key="8">
    <source>
        <dbReference type="SAM" id="Phobius"/>
    </source>
</evidence>
<feature type="transmembrane region" description="Helical" evidence="8">
    <location>
        <begin position="115"/>
        <end position="139"/>
    </location>
</feature>
<keyword evidence="5 8" id="KW-0812">Transmembrane</keyword>
<feature type="transmembrane region" description="Helical" evidence="8">
    <location>
        <begin position="160"/>
        <end position="182"/>
    </location>
</feature>
<dbReference type="InterPro" id="IPR050186">
    <property type="entry name" value="TPT_transporter"/>
</dbReference>
<evidence type="ECO:0000256" key="4">
    <source>
        <dbReference type="ARBA" id="ARBA00011182"/>
    </source>
</evidence>
<dbReference type="EMBL" id="JABCIY010000251">
    <property type="protein sequence ID" value="KAF7186579.1"/>
    <property type="molecule type" value="Genomic_DNA"/>
</dbReference>
<keyword evidence="7 8" id="KW-0472">Membrane</keyword>
<feature type="transmembrane region" description="Helical" evidence="8">
    <location>
        <begin position="188"/>
        <end position="207"/>
    </location>
</feature>
<reference evidence="10" key="1">
    <citation type="submission" date="2020-04" db="EMBL/GenBank/DDBJ databases">
        <title>Draft genome resource of the tomato pathogen Pseudocercospora fuligena.</title>
        <authorList>
            <person name="Zaccaron A."/>
        </authorList>
    </citation>
    <scope>NUCLEOTIDE SEQUENCE</scope>
    <source>
        <strain evidence="10">PF001</strain>
    </source>
</reference>
<feature type="transmembrane region" description="Helical" evidence="8">
    <location>
        <begin position="265"/>
        <end position="283"/>
    </location>
</feature>
<evidence type="ECO:0000256" key="6">
    <source>
        <dbReference type="ARBA" id="ARBA00022989"/>
    </source>
</evidence>
<dbReference type="InterPro" id="IPR004853">
    <property type="entry name" value="Sugar_P_trans_dom"/>
</dbReference>
<proteinExistence type="inferred from homology"/>
<dbReference type="Pfam" id="PF03151">
    <property type="entry name" value="TPT"/>
    <property type="match status" value="1"/>
</dbReference>
<sequence>MLTPERRNSLALEAQNEDEKAGLVYRDEPPIERAEAQDAPPLEYTVSSTRKLVFLTLYFLLNLFLTLSNKAVMQKAKLPWLLTALHTGTTAIGCASLLAMGHFQLTRLATRENLILVAFSSLFTLNIAISNVSLALVSVPFHQVLRSTTPIATLLIYRIFYARTFSQQTYLTMIPLIVGVALATYGDYYFTIYGFSMTLLGVFLAALKAIASNRLMTGTLKLSPLELLFRMAPLAAVQCLFYAWGSGELARAREIFSTEPIFTPYFLAILATNAIGAFALNIVSFQTNKVAGALTICVCANLKQILTILLGIVLFSVQMTLLNGIGMAITVVGGIWYSKVELDNKRAKAASGSS</sequence>
<keyword evidence="11" id="KW-1185">Reference proteome</keyword>
<dbReference type="GO" id="GO:0005789">
    <property type="term" value="C:endoplasmic reticulum membrane"/>
    <property type="evidence" value="ECO:0007669"/>
    <property type="project" value="UniProtKB-SubCell"/>
</dbReference>
<comment type="function">
    <text evidence="1">Involved in the import of GDP-mannose from the cytoplasm into the Golgi lumen.</text>
</comment>
<keyword evidence="6 8" id="KW-1133">Transmembrane helix</keyword>
<dbReference type="AlphaFoldDB" id="A0A8H6R7K6"/>
<evidence type="ECO:0000259" key="9">
    <source>
        <dbReference type="Pfam" id="PF03151"/>
    </source>
</evidence>
<comment type="subunit">
    <text evidence="4">Homooligomer.</text>
</comment>
<evidence type="ECO:0000313" key="10">
    <source>
        <dbReference type="EMBL" id="KAF7186579.1"/>
    </source>
</evidence>
<comment type="similarity">
    <text evidence="3">Belongs to the TPT transporter family. SLC35D subfamily.</text>
</comment>
<evidence type="ECO:0000256" key="2">
    <source>
        <dbReference type="ARBA" id="ARBA00004477"/>
    </source>
</evidence>
<feature type="transmembrane region" description="Helical" evidence="8">
    <location>
        <begin position="290"/>
        <end position="315"/>
    </location>
</feature>
<accession>A0A8H6R7K6</accession>
<gene>
    <name evidence="10" type="ORF">HII31_12137</name>
</gene>
<evidence type="ECO:0000256" key="5">
    <source>
        <dbReference type="ARBA" id="ARBA00022692"/>
    </source>
</evidence>
<feature type="domain" description="Sugar phosphate transporter" evidence="9">
    <location>
        <begin position="52"/>
        <end position="338"/>
    </location>
</feature>
<feature type="transmembrane region" description="Helical" evidence="8">
    <location>
        <begin position="52"/>
        <end position="68"/>
    </location>
</feature>
<comment type="caution">
    <text evidence="10">The sequence shown here is derived from an EMBL/GenBank/DDBJ whole genome shotgun (WGS) entry which is preliminary data.</text>
</comment>